<protein>
    <submittedName>
        <fullName evidence="3">Uncharacterized protein</fullName>
    </submittedName>
</protein>
<feature type="signal peptide" evidence="2">
    <location>
        <begin position="1"/>
        <end position="22"/>
    </location>
</feature>
<sequence length="100" mass="10030">MHMKAAFIAIATITLLAGPAFAQGGEPSGRGAVTGDPAASSATPRADTPTTGAATRSNPSGSGTSTSGGKDDNGDAGRDKMPESNRTVRPESQQHHPNDK</sequence>
<dbReference type="AlphaFoldDB" id="A0A560DBS8"/>
<feature type="region of interest" description="Disordered" evidence="1">
    <location>
        <begin position="20"/>
        <end position="100"/>
    </location>
</feature>
<evidence type="ECO:0000313" key="4">
    <source>
        <dbReference type="Proteomes" id="UP000319949"/>
    </source>
</evidence>
<organism evidence="3 4">
    <name type="scientific">Bradyrhizobium stylosanthis</name>
    <dbReference type="NCBI Taxonomy" id="1803665"/>
    <lineage>
        <taxon>Bacteria</taxon>
        <taxon>Pseudomonadati</taxon>
        <taxon>Pseudomonadota</taxon>
        <taxon>Alphaproteobacteria</taxon>
        <taxon>Hyphomicrobiales</taxon>
        <taxon>Nitrobacteraceae</taxon>
        <taxon>Bradyrhizobium</taxon>
    </lineage>
</organism>
<comment type="caution">
    <text evidence="3">The sequence shown here is derived from an EMBL/GenBank/DDBJ whole genome shotgun (WGS) entry which is preliminary data.</text>
</comment>
<feature type="compositionally biased region" description="Polar residues" evidence="1">
    <location>
        <begin position="40"/>
        <end position="59"/>
    </location>
</feature>
<dbReference type="Proteomes" id="UP000319949">
    <property type="component" value="Unassembled WGS sequence"/>
</dbReference>
<evidence type="ECO:0000313" key="3">
    <source>
        <dbReference type="EMBL" id="TWA94569.1"/>
    </source>
</evidence>
<accession>A0A560DBS8</accession>
<keyword evidence="2" id="KW-0732">Signal</keyword>
<keyword evidence="4" id="KW-1185">Reference proteome</keyword>
<dbReference type="EMBL" id="VITK01000008">
    <property type="protein sequence ID" value="TWA94569.1"/>
    <property type="molecule type" value="Genomic_DNA"/>
</dbReference>
<name>A0A560DBS8_9BRAD</name>
<proteinExistence type="predicted"/>
<gene>
    <name evidence="3" type="ORF">FBZ96_108302</name>
</gene>
<evidence type="ECO:0000256" key="1">
    <source>
        <dbReference type="SAM" id="MobiDB-lite"/>
    </source>
</evidence>
<reference evidence="3 4" key="1">
    <citation type="submission" date="2019-06" db="EMBL/GenBank/DDBJ databases">
        <title>Genomic Encyclopedia of Type Strains, Phase IV (KMG-V): Genome sequencing to study the core and pangenomes of soil and plant-associated prokaryotes.</title>
        <authorList>
            <person name="Whitman W."/>
        </authorList>
    </citation>
    <scope>NUCLEOTIDE SEQUENCE [LARGE SCALE GENOMIC DNA]</scope>
    <source>
        <strain evidence="3 4">BR 510</strain>
    </source>
</reference>
<feature type="compositionally biased region" description="Basic and acidic residues" evidence="1">
    <location>
        <begin position="69"/>
        <end position="100"/>
    </location>
</feature>
<feature type="chain" id="PRO_5022204336" evidence="2">
    <location>
        <begin position="23"/>
        <end position="100"/>
    </location>
</feature>
<evidence type="ECO:0000256" key="2">
    <source>
        <dbReference type="SAM" id="SignalP"/>
    </source>
</evidence>